<evidence type="ECO:0000313" key="8">
    <source>
        <dbReference type="Proteomes" id="UP000504637"/>
    </source>
</evidence>
<dbReference type="Pfam" id="PF00096">
    <property type="entry name" value="zf-C2H2"/>
    <property type="match status" value="1"/>
</dbReference>
<keyword evidence="3 6" id="KW-0863">Zinc-finger</keyword>
<dbReference type="Gene3D" id="3.30.160.60">
    <property type="entry name" value="Classic Zinc Finger"/>
    <property type="match status" value="1"/>
</dbReference>
<evidence type="ECO:0000256" key="2">
    <source>
        <dbReference type="ARBA" id="ARBA00022737"/>
    </source>
</evidence>
<feature type="domain" description="C2H2-type" evidence="7">
    <location>
        <begin position="282"/>
        <end position="312"/>
    </location>
</feature>
<dbReference type="PROSITE" id="PS50157">
    <property type="entry name" value="ZINC_FINGER_C2H2_2"/>
    <property type="match status" value="2"/>
</dbReference>
<dbReference type="GO" id="GO:0000978">
    <property type="term" value="F:RNA polymerase II cis-regulatory region sequence-specific DNA binding"/>
    <property type="evidence" value="ECO:0007669"/>
    <property type="project" value="TreeGrafter"/>
</dbReference>
<sequence>MTMGVLGQACERRNSHTCNHGKRCLAHETADHRQYISQDIAELLEQSAETYQIDEQPAPTSIPSTELEPFTFPTSTGPLDRALHASSYFSSFNSFSPIVLDPALNRVDADLSLFSGSDTNAGLNSSDKFMLELSEIPMFPEVGSDWDPQPVEVANTATGETGDCPELLTCSESDTSPQMLDVCFSETTDESSSYAFDQTMSDADLEAPDDLQGMGYRSSTDGGWTCKWESCKQKKIFYRACDLRKHFATHQKTHACTNADCSMVFATAKDLRRHSASHMPQIACAAVGCPRMFSRLDNMNDHYRRIHRHNRLRCTGIAFRRTG</sequence>
<dbReference type="PANTHER" id="PTHR14003:SF19">
    <property type="entry name" value="YY2 TRANSCRIPTION FACTOR"/>
    <property type="match status" value="1"/>
</dbReference>
<dbReference type="PANTHER" id="PTHR14003">
    <property type="entry name" value="TRANSCRIPTIONAL REPRESSOR PROTEIN YY"/>
    <property type="match status" value="1"/>
</dbReference>
<evidence type="ECO:0000256" key="5">
    <source>
        <dbReference type="ARBA" id="ARBA00044085"/>
    </source>
</evidence>
<feature type="domain" description="C2H2-type" evidence="7">
    <location>
        <begin position="254"/>
        <end position="283"/>
    </location>
</feature>
<dbReference type="Proteomes" id="UP000504637">
    <property type="component" value="Unplaced"/>
</dbReference>
<dbReference type="GO" id="GO:0000785">
    <property type="term" value="C:chromatin"/>
    <property type="evidence" value="ECO:0007669"/>
    <property type="project" value="TreeGrafter"/>
</dbReference>
<reference evidence="9" key="2">
    <citation type="submission" date="2020-04" db="EMBL/GenBank/DDBJ databases">
        <authorList>
            <consortium name="NCBI Genome Project"/>
        </authorList>
    </citation>
    <scope>NUCLEOTIDE SEQUENCE</scope>
    <source>
        <strain evidence="9">CBS 342.82</strain>
    </source>
</reference>
<evidence type="ECO:0000313" key="9">
    <source>
        <dbReference type="RefSeq" id="XP_033459042.1"/>
    </source>
</evidence>
<dbReference type="SMART" id="SM00355">
    <property type="entry name" value="ZnF_C2H2"/>
    <property type="match status" value="3"/>
</dbReference>
<evidence type="ECO:0000259" key="7">
    <source>
        <dbReference type="PROSITE" id="PS50157"/>
    </source>
</evidence>
<gene>
    <name evidence="9" type="ORF">K489DRAFT_380750</name>
</gene>
<dbReference type="InterPro" id="IPR013087">
    <property type="entry name" value="Znf_C2H2_type"/>
</dbReference>
<dbReference type="GeneID" id="54362747"/>
<keyword evidence="1" id="KW-0479">Metal-binding</keyword>
<dbReference type="GO" id="GO:0005667">
    <property type="term" value="C:transcription regulator complex"/>
    <property type="evidence" value="ECO:0007669"/>
    <property type="project" value="TreeGrafter"/>
</dbReference>
<evidence type="ECO:0000256" key="1">
    <source>
        <dbReference type="ARBA" id="ARBA00022723"/>
    </source>
</evidence>
<protein>
    <recommendedName>
        <fullName evidence="5">C2H2 type master regulator of conidiophore development brlA</fullName>
    </recommendedName>
</protein>
<evidence type="ECO:0000256" key="6">
    <source>
        <dbReference type="PROSITE-ProRule" id="PRU00042"/>
    </source>
</evidence>
<proteinExistence type="predicted"/>
<dbReference type="GO" id="GO:0000981">
    <property type="term" value="F:DNA-binding transcription factor activity, RNA polymerase II-specific"/>
    <property type="evidence" value="ECO:0007669"/>
    <property type="project" value="TreeGrafter"/>
</dbReference>
<evidence type="ECO:0000256" key="4">
    <source>
        <dbReference type="ARBA" id="ARBA00022833"/>
    </source>
</evidence>
<organism evidence="9">
    <name type="scientific">Dissoconium aciculare CBS 342.82</name>
    <dbReference type="NCBI Taxonomy" id="1314786"/>
    <lineage>
        <taxon>Eukaryota</taxon>
        <taxon>Fungi</taxon>
        <taxon>Dikarya</taxon>
        <taxon>Ascomycota</taxon>
        <taxon>Pezizomycotina</taxon>
        <taxon>Dothideomycetes</taxon>
        <taxon>Dothideomycetidae</taxon>
        <taxon>Mycosphaerellales</taxon>
        <taxon>Dissoconiaceae</taxon>
        <taxon>Dissoconium</taxon>
    </lineage>
</organism>
<accession>A0A6J3M1W7</accession>
<keyword evidence="4" id="KW-0862">Zinc</keyword>
<keyword evidence="8" id="KW-1185">Reference proteome</keyword>
<dbReference type="PROSITE" id="PS00028">
    <property type="entry name" value="ZINC_FINGER_C2H2_1"/>
    <property type="match status" value="2"/>
</dbReference>
<dbReference type="RefSeq" id="XP_033459042.1">
    <property type="nucleotide sequence ID" value="XM_033604947.1"/>
</dbReference>
<dbReference type="AlphaFoldDB" id="A0A6J3M1W7"/>
<dbReference type="OrthoDB" id="10018191at2759"/>
<reference evidence="9" key="1">
    <citation type="submission" date="2020-01" db="EMBL/GenBank/DDBJ databases">
        <authorList>
            <consortium name="DOE Joint Genome Institute"/>
            <person name="Haridas S."/>
            <person name="Albert R."/>
            <person name="Binder M."/>
            <person name="Bloem J."/>
            <person name="Labutti K."/>
            <person name="Salamov A."/>
            <person name="Andreopoulos B."/>
            <person name="Baker S.E."/>
            <person name="Barry K."/>
            <person name="Bills G."/>
            <person name="Bluhm B.H."/>
            <person name="Cannon C."/>
            <person name="Castanera R."/>
            <person name="Culley D.E."/>
            <person name="Daum C."/>
            <person name="Ezra D."/>
            <person name="Gonzalez J.B."/>
            <person name="Henrissat B."/>
            <person name="Kuo A."/>
            <person name="Liang C."/>
            <person name="Lipzen A."/>
            <person name="Lutzoni F."/>
            <person name="Magnuson J."/>
            <person name="Mondo S."/>
            <person name="Nolan M."/>
            <person name="Ohm R."/>
            <person name="Pangilinan J."/>
            <person name="Park H.-J."/>
            <person name="Ramirez L."/>
            <person name="Alfaro M."/>
            <person name="Sun H."/>
            <person name="Tritt A."/>
            <person name="Yoshinaga Y."/>
            <person name="Zwiers L.-H."/>
            <person name="Turgeon B.G."/>
            <person name="Goodwin S.B."/>
            <person name="Spatafora J.W."/>
            <person name="Crous P.W."/>
            <person name="Grigoriev I.V."/>
        </authorList>
    </citation>
    <scope>NUCLEOTIDE SEQUENCE</scope>
    <source>
        <strain evidence="9">CBS 342.82</strain>
    </source>
</reference>
<keyword evidence="2" id="KW-0677">Repeat</keyword>
<dbReference type="GO" id="GO:0008270">
    <property type="term" value="F:zinc ion binding"/>
    <property type="evidence" value="ECO:0007669"/>
    <property type="project" value="UniProtKB-KW"/>
</dbReference>
<name>A0A6J3M1W7_9PEZI</name>
<reference evidence="9" key="3">
    <citation type="submission" date="2025-08" db="UniProtKB">
        <authorList>
            <consortium name="RefSeq"/>
        </authorList>
    </citation>
    <scope>IDENTIFICATION</scope>
    <source>
        <strain evidence="9">CBS 342.82</strain>
    </source>
</reference>
<evidence type="ECO:0000256" key="3">
    <source>
        <dbReference type="ARBA" id="ARBA00022771"/>
    </source>
</evidence>